<name>A0A9D4FM59_DREPO</name>
<dbReference type="Proteomes" id="UP000828390">
    <property type="component" value="Unassembled WGS sequence"/>
</dbReference>
<dbReference type="EMBL" id="JAIWYP010000007">
    <property type="protein sequence ID" value="KAH3799723.1"/>
    <property type="molecule type" value="Genomic_DNA"/>
</dbReference>
<protein>
    <submittedName>
        <fullName evidence="1">Uncharacterized protein</fullName>
    </submittedName>
</protein>
<keyword evidence="2" id="KW-1185">Reference proteome</keyword>
<dbReference type="AlphaFoldDB" id="A0A9D4FM59"/>
<reference evidence="1" key="1">
    <citation type="journal article" date="2019" name="bioRxiv">
        <title>The Genome of the Zebra Mussel, Dreissena polymorpha: A Resource for Invasive Species Research.</title>
        <authorList>
            <person name="McCartney M.A."/>
            <person name="Auch B."/>
            <person name="Kono T."/>
            <person name="Mallez S."/>
            <person name="Zhang Y."/>
            <person name="Obille A."/>
            <person name="Becker A."/>
            <person name="Abrahante J.E."/>
            <person name="Garbe J."/>
            <person name="Badalamenti J.P."/>
            <person name="Herman A."/>
            <person name="Mangelson H."/>
            <person name="Liachko I."/>
            <person name="Sullivan S."/>
            <person name="Sone E.D."/>
            <person name="Koren S."/>
            <person name="Silverstein K.A.T."/>
            <person name="Beckman K.B."/>
            <person name="Gohl D.M."/>
        </authorList>
    </citation>
    <scope>NUCLEOTIDE SEQUENCE</scope>
    <source>
        <strain evidence="1">Duluth1</strain>
        <tissue evidence="1">Whole animal</tissue>
    </source>
</reference>
<comment type="caution">
    <text evidence="1">The sequence shown here is derived from an EMBL/GenBank/DDBJ whole genome shotgun (WGS) entry which is preliminary data.</text>
</comment>
<gene>
    <name evidence="1" type="ORF">DPMN_153336</name>
</gene>
<organism evidence="1 2">
    <name type="scientific">Dreissena polymorpha</name>
    <name type="common">Zebra mussel</name>
    <name type="synonym">Mytilus polymorpha</name>
    <dbReference type="NCBI Taxonomy" id="45954"/>
    <lineage>
        <taxon>Eukaryota</taxon>
        <taxon>Metazoa</taxon>
        <taxon>Spiralia</taxon>
        <taxon>Lophotrochozoa</taxon>
        <taxon>Mollusca</taxon>
        <taxon>Bivalvia</taxon>
        <taxon>Autobranchia</taxon>
        <taxon>Heteroconchia</taxon>
        <taxon>Euheterodonta</taxon>
        <taxon>Imparidentia</taxon>
        <taxon>Neoheterodontei</taxon>
        <taxon>Myida</taxon>
        <taxon>Dreissenoidea</taxon>
        <taxon>Dreissenidae</taxon>
        <taxon>Dreissena</taxon>
    </lineage>
</organism>
<sequence>MVIVIHGEAATSVVEEGDIAGRVIRVCLVTERKSVEAVTNIATMVPNIQMAIVIVRAGGPEDVAKVSRFSSFGKRAIRDTLHAFMSYRNFRTKRLCVNFLNMF</sequence>
<evidence type="ECO:0000313" key="2">
    <source>
        <dbReference type="Proteomes" id="UP000828390"/>
    </source>
</evidence>
<evidence type="ECO:0000313" key="1">
    <source>
        <dbReference type="EMBL" id="KAH3799723.1"/>
    </source>
</evidence>
<accession>A0A9D4FM59</accession>
<reference evidence="1" key="2">
    <citation type="submission" date="2020-11" db="EMBL/GenBank/DDBJ databases">
        <authorList>
            <person name="McCartney M.A."/>
            <person name="Auch B."/>
            <person name="Kono T."/>
            <person name="Mallez S."/>
            <person name="Becker A."/>
            <person name="Gohl D.M."/>
            <person name="Silverstein K.A.T."/>
            <person name="Koren S."/>
            <person name="Bechman K.B."/>
            <person name="Herman A."/>
            <person name="Abrahante J.E."/>
            <person name="Garbe J."/>
        </authorList>
    </citation>
    <scope>NUCLEOTIDE SEQUENCE</scope>
    <source>
        <strain evidence="1">Duluth1</strain>
        <tissue evidence="1">Whole animal</tissue>
    </source>
</reference>
<proteinExistence type="predicted"/>